<reference evidence="15" key="1">
    <citation type="submission" date="2017-04" db="EMBL/GenBank/DDBJ databases">
        <authorList>
            <person name="Varghese N."/>
            <person name="Submissions S."/>
        </authorList>
    </citation>
    <scope>NUCLEOTIDE SEQUENCE [LARGE SCALE GENOMIC DNA]</scope>
    <source>
        <strain evidence="15">DSM 16512</strain>
    </source>
</reference>
<dbReference type="InterPro" id="IPR018312">
    <property type="entry name" value="Chromosome_initiator_DnaA_CS"/>
</dbReference>
<gene>
    <name evidence="8" type="primary">dnaA</name>
    <name evidence="14" type="ORF">SAMN05660197_0442</name>
</gene>
<dbReference type="EMBL" id="FWWZ01000001">
    <property type="protein sequence ID" value="SMC08678.1"/>
    <property type="molecule type" value="Genomic_DNA"/>
</dbReference>
<dbReference type="InterPro" id="IPR013159">
    <property type="entry name" value="DnaA_C"/>
</dbReference>
<keyword evidence="4 8" id="KW-0547">Nucleotide-binding</keyword>
<comment type="subcellular location">
    <subcellularLocation>
        <location evidence="8">Cytoplasm</location>
    </subcellularLocation>
</comment>
<sequence>MLGEKIIEKLKEEIPQIEYERYIKNLRYDEKRSKVDHAVFIAPNLFVANWVKRKYSKKLSQLFELETGVETFVEITTKKEPSIKKLAEKKPEINQPTTSTKINPTYTFENFVVGSSNQFAYTAAHRVAEKPGEVYNPLYIYGGTGLGKTHLLHAIGNFNLKKSKTIIYATIEQFMNDFTYHLRQKTIENFREKYRKCDILLIDDIQFLSGKEGTQEEFFHTFNELHTDGKQIVLTSDQPPKKIAGLEERLKSRFEWGLIADIQPPELETKIAIIKKKCELNGIQLEDEIVNYLAANMDSNIREIEGIILKLNAYSTLVNQEITMELAKNVLNEQKREQQKEISLKEIVDVVANELNIKPSEIKSKSRNRQIVNARRIVIYLARNLTPNSMPSLAQFFGMKDHTSVSHAMKKVKELMEKDANFKVQIDELLHKIKHANSE</sequence>
<dbReference type="InterPro" id="IPR010921">
    <property type="entry name" value="Trp_repressor/repl_initiator"/>
</dbReference>
<dbReference type="CDD" id="cd06571">
    <property type="entry name" value="Bac_DnaA_C"/>
    <property type="match status" value="1"/>
</dbReference>
<dbReference type="PROSITE" id="PS01008">
    <property type="entry name" value="DNAA"/>
    <property type="match status" value="1"/>
</dbReference>
<evidence type="ECO:0000313" key="14">
    <source>
        <dbReference type="EMBL" id="SMC08678.1"/>
    </source>
</evidence>
<evidence type="ECO:0000256" key="3">
    <source>
        <dbReference type="ARBA" id="ARBA00022705"/>
    </source>
</evidence>
<evidence type="ECO:0000256" key="11">
    <source>
        <dbReference type="RuleBase" id="RU004227"/>
    </source>
</evidence>
<dbReference type="AlphaFoldDB" id="A0A1W1WQT7"/>
<keyword evidence="6 8" id="KW-0446">Lipid-binding</keyword>
<feature type="region of interest" description="Domain I, interacts with DnaA modulators" evidence="8">
    <location>
        <begin position="1"/>
        <end position="90"/>
    </location>
</feature>
<dbReference type="HAMAP" id="MF_00377">
    <property type="entry name" value="DnaA_bact"/>
    <property type="match status" value="1"/>
</dbReference>
<dbReference type="SMART" id="SM00760">
    <property type="entry name" value="Bac_DnaA_C"/>
    <property type="match status" value="1"/>
</dbReference>
<feature type="region of interest" description="Domain IV, binds dsDNA" evidence="8">
    <location>
        <begin position="316"/>
        <end position="439"/>
    </location>
</feature>
<dbReference type="InterPro" id="IPR027417">
    <property type="entry name" value="P-loop_NTPase"/>
</dbReference>
<dbReference type="GO" id="GO:0005737">
    <property type="term" value="C:cytoplasm"/>
    <property type="evidence" value="ECO:0007669"/>
    <property type="project" value="UniProtKB-SubCell"/>
</dbReference>
<evidence type="ECO:0000256" key="8">
    <source>
        <dbReference type="HAMAP-Rule" id="MF_00377"/>
    </source>
</evidence>
<dbReference type="PANTHER" id="PTHR30050:SF2">
    <property type="entry name" value="CHROMOSOMAL REPLICATION INITIATOR PROTEIN DNAA"/>
    <property type="match status" value="1"/>
</dbReference>
<dbReference type="Gene3D" id="1.10.1750.10">
    <property type="match status" value="1"/>
</dbReference>
<dbReference type="SMART" id="SM00382">
    <property type="entry name" value="AAA"/>
    <property type="match status" value="1"/>
</dbReference>
<keyword evidence="15" id="KW-1185">Reference proteome</keyword>
<evidence type="ECO:0000256" key="4">
    <source>
        <dbReference type="ARBA" id="ARBA00022741"/>
    </source>
</evidence>
<dbReference type="Pfam" id="PF11638">
    <property type="entry name" value="DnaA_N"/>
    <property type="match status" value="1"/>
</dbReference>
<evidence type="ECO:0000256" key="5">
    <source>
        <dbReference type="ARBA" id="ARBA00022840"/>
    </source>
</evidence>
<dbReference type="Pfam" id="PF08299">
    <property type="entry name" value="Bac_DnaA_C"/>
    <property type="match status" value="1"/>
</dbReference>
<feature type="binding site" evidence="8">
    <location>
        <position position="147"/>
    </location>
    <ligand>
        <name>ATP</name>
        <dbReference type="ChEBI" id="CHEBI:30616"/>
    </ligand>
</feature>
<dbReference type="STRING" id="1069081.SAMN05660197_0442"/>
<dbReference type="InterPro" id="IPR020591">
    <property type="entry name" value="Chromosome_initiator_DnaA-like"/>
</dbReference>
<evidence type="ECO:0000313" key="15">
    <source>
        <dbReference type="Proteomes" id="UP000192602"/>
    </source>
</evidence>
<evidence type="ECO:0000256" key="9">
    <source>
        <dbReference type="NCBIfam" id="TIGR00362"/>
    </source>
</evidence>
<dbReference type="Gene3D" id="1.10.8.60">
    <property type="match status" value="1"/>
</dbReference>
<evidence type="ECO:0000256" key="2">
    <source>
        <dbReference type="ARBA" id="ARBA00022490"/>
    </source>
</evidence>
<dbReference type="GO" id="GO:0005524">
    <property type="term" value="F:ATP binding"/>
    <property type="evidence" value="ECO:0007669"/>
    <property type="project" value="UniProtKB-UniRule"/>
</dbReference>
<evidence type="ECO:0000256" key="1">
    <source>
        <dbReference type="ARBA" id="ARBA00006583"/>
    </source>
</evidence>
<dbReference type="InterPro" id="IPR024633">
    <property type="entry name" value="DnaA_N_dom"/>
</dbReference>
<dbReference type="InterPro" id="IPR038454">
    <property type="entry name" value="DnaA_N_sf"/>
</dbReference>
<dbReference type="GO" id="GO:0005886">
    <property type="term" value="C:plasma membrane"/>
    <property type="evidence" value="ECO:0007669"/>
    <property type="project" value="TreeGrafter"/>
</dbReference>
<proteinExistence type="inferred from homology"/>
<comment type="function">
    <text evidence="8 10">Plays an essential role in the initiation and regulation of chromosomal replication. ATP-DnaA binds to the origin of replication (oriC) to initiate formation of the DNA replication initiation complex once per cell cycle. Binds the DnaA box (a 9 base pair repeat at the origin) and separates the double-stranded (ds)DNA. Forms a right-handed helical filament on oriC DNA; dsDNA binds to the exterior of the filament while single-stranded (ss)DNA is stabiized in the filament's interior. The ATP-DnaA-oriC complex binds and stabilizes one strand of the AT-rich DNA unwinding element (DUE), permitting loading of DNA polymerase. After initiation quickly degrades to an ADP-DnaA complex that is not apt for DNA replication. Binds acidic phospholipids.</text>
</comment>
<dbReference type="SUPFAM" id="SSF48295">
    <property type="entry name" value="TrpR-like"/>
    <property type="match status" value="1"/>
</dbReference>
<comment type="caution">
    <text evidence="8">Lacks conserved residue(s) required for the propagation of feature annotation.</text>
</comment>
<feature type="domain" description="AAA+ ATPase" evidence="12">
    <location>
        <begin position="134"/>
        <end position="260"/>
    </location>
</feature>
<feature type="binding site" evidence="8">
    <location>
        <position position="145"/>
    </location>
    <ligand>
        <name>ATP</name>
        <dbReference type="ChEBI" id="CHEBI:30616"/>
    </ligand>
</feature>
<keyword evidence="2 8" id="KW-0963">Cytoplasm</keyword>
<dbReference type="GO" id="GO:0003688">
    <property type="term" value="F:DNA replication origin binding"/>
    <property type="evidence" value="ECO:0007669"/>
    <property type="project" value="UniProtKB-UniRule"/>
</dbReference>
<dbReference type="FunFam" id="3.40.50.300:FF:000668">
    <property type="entry name" value="Chromosomal replication initiator protein DnaA"/>
    <property type="match status" value="1"/>
</dbReference>
<dbReference type="PANTHER" id="PTHR30050">
    <property type="entry name" value="CHROMOSOMAL REPLICATION INITIATOR PROTEIN DNAA"/>
    <property type="match status" value="1"/>
</dbReference>
<dbReference type="InterPro" id="IPR003593">
    <property type="entry name" value="AAA+_ATPase"/>
</dbReference>
<dbReference type="InterPro" id="IPR001957">
    <property type="entry name" value="Chromosome_initiator_DnaA"/>
</dbReference>
<feature type="binding site" evidence="8">
    <location>
        <position position="149"/>
    </location>
    <ligand>
        <name>ATP</name>
        <dbReference type="ChEBI" id="CHEBI:30616"/>
    </ligand>
</feature>
<evidence type="ECO:0000256" key="7">
    <source>
        <dbReference type="ARBA" id="ARBA00023125"/>
    </source>
</evidence>
<keyword evidence="7 8" id="KW-0238">DNA-binding</keyword>
<dbReference type="Gene3D" id="3.30.300.180">
    <property type="match status" value="1"/>
</dbReference>
<dbReference type="PRINTS" id="PR00051">
    <property type="entry name" value="DNAA"/>
</dbReference>
<dbReference type="NCBIfam" id="TIGR00362">
    <property type="entry name" value="DnaA"/>
    <property type="match status" value="1"/>
</dbReference>
<dbReference type="Proteomes" id="UP000192602">
    <property type="component" value="Unassembled WGS sequence"/>
</dbReference>
<comment type="subunit">
    <text evidence="8">Oligomerizes as a right-handed, spiral filament on DNA at oriC.</text>
</comment>
<name>A0A1W1WQT7_9BACT</name>
<keyword evidence="3 8" id="KW-0235">DNA replication</keyword>
<dbReference type="GO" id="GO:0008289">
    <property type="term" value="F:lipid binding"/>
    <property type="evidence" value="ECO:0007669"/>
    <property type="project" value="UniProtKB-KW"/>
</dbReference>
<dbReference type="SUPFAM" id="SSF52540">
    <property type="entry name" value="P-loop containing nucleoside triphosphate hydrolases"/>
    <property type="match status" value="1"/>
</dbReference>
<dbReference type="InterPro" id="IPR013317">
    <property type="entry name" value="DnaA_dom"/>
</dbReference>
<evidence type="ECO:0000256" key="6">
    <source>
        <dbReference type="ARBA" id="ARBA00023121"/>
    </source>
</evidence>
<accession>A0A1W1WQT7</accession>
<dbReference type="CDD" id="cd00009">
    <property type="entry name" value="AAA"/>
    <property type="match status" value="1"/>
</dbReference>
<evidence type="ECO:0000259" key="13">
    <source>
        <dbReference type="SMART" id="SM00760"/>
    </source>
</evidence>
<comment type="similarity">
    <text evidence="1 8 11">Belongs to the DnaA family.</text>
</comment>
<evidence type="ECO:0000259" key="12">
    <source>
        <dbReference type="SMART" id="SM00382"/>
    </source>
</evidence>
<dbReference type="GO" id="GO:0006270">
    <property type="term" value="P:DNA replication initiation"/>
    <property type="evidence" value="ECO:0007669"/>
    <property type="project" value="UniProtKB-UniRule"/>
</dbReference>
<comment type="domain">
    <text evidence="8">Domain I is involved in oligomerization and binding regulators, domain II is flexibile and of varying length in different bacteria, domain III forms the AAA+ region, while domain IV binds dsDNA.</text>
</comment>
<protein>
    <recommendedName>
        <fullName evidence="8 9">Chromosomal replication initiator protein DnaA</fullName>
    </recommendedName>
</protein>
<dbReference type="Gene3D" id="3.40.50.300">
    <property type="entry name" value="P-loop containing nucleotide triphosphate hydrolases"/>
    <property type="match status" value="1"/>
</dbReference>
<dbReference type="Pfam" id="PF00308">
    <property type="entry name" value="Bac_DnaA"/>
    <property type="match status" value="1"/>
</dbReference>
<dbReference type="GO" id="GO:0006275">
    <property type="term" value="P:regulation of DNA replication"/>
    <property type="evidence" value="ECO:0007669"/>
    <property type="project" value="UniProtKB-UniRule"/>
</dbReference>
<feature type="domain" description="Chromosomal replication initiator DnaA C-terminal" evidence="13">
    <location>
        <begin position="343"/>
        <end position="412"/>
    </location>
</feature>
<feature type="binding site" evidence="8">
    <location>
        <position position="148"/>
    </location>
    <ligand>
        <name>ATP</name>
        <dbReference type="ChEBI" id="CHEBI:30616"/>
    </ligand>
</feature>
<evidence type="ECO:0000256" key="10">
    <source>
        <dbReference type="RuleBase" id="RU000577"/>
    </source>
</evidence>
<organism evidence="14 15">
    <name type="scientific">Nitratiruptor tergarcus DSM 16512</name>
    <dbReference type="NCBI Taxonomy" id="1069081"/>
    <lineage>
        <taxon>Bacteria</taxon>
        <taxon>Pseudomonadati</taxon>
        <taxon>Campylobacterota</taxon>
        <taxon>Epsilonproteobacteria</taxon>
        <taxon>Nautiliales</taxon>
        <taxon>Nitratiruptoraceae</taxon>
        <taxon>Nitratiruptor</taxon>
    </lineage>
</organism>
<keyword evidence="5 8" id="KW-0067">ATP-binding</keyword>